<feature type="transmembrane region" description="Helical" evidence="2">
    <location>
        <begin position="13"/>
        <end position="37"/>
    </location>
</feature>
<evidence type="ECO:0000313" key="3">
    <source>
        <dbReference type="EMBL" id="KAF6810654.1"/>
    </source>
</evidence>
<evidence type="ECO:0000256" key="2">
    <source>
        <dbReference type="SAM" id="Phobius"/>
    </source>
</evidence>
<name>A0A8H6JCM2_9PEZI</name>
<comment type="caution">
    <text evidence="3">The sequence shown here is derived from an EMBL/GenBank/DDBJ whole genome shotgun (WGS) entry which is preliminary data.</text>
</comment>
<organism evidence="3 4">
    <name type="scientific">Colletotrichum sojae</name>
    <dbReference type="NCBI Taxonomy" id="2175907"/>
    <lineage>
        <taxon>Eukaryota</taxon>
        <taxon>Fungi</taxon>
        <taxon>Dikarya</taxon>
        <taxon>Ascomycota</taxon>
        <taxon>Pezizomycotina</taxon>
        <taxon>Sordariomycetes</taxon>
        <taxon>Hypocreomycetidae</taxon>
        <taxon>Glomerellales</taxon>
        <taxon>Glomerellaceae</taxon>
        <taxon>Colletotrichum</taxon>
        <taxon>Colletotrichum orchidearum species complex</taxon>
    </lineage>
</organism>
<keyword evidence="1" id="KW-0175">Coiled coil</keyword>
<keyword evidence="2" id="KW-0472">Membrane</keyword>
<keyword evidence="4" id="KW-1185">Reference proteome</keyword>
<keyword evidence="2" id="KW-0812">Transmembrane</keyword>
<reference evidence="3 4" key="1">
    <citation type="journal article" date="2020" name="Phytopathology">
        <title>Genome Sequence Resources of Colletotrichum truncatum, C. plurivorum, C. musicola, and C. sojae: Four Species Pathogenic to Soybean (Glycine max).</title>
        <authorList>
            <person name="Rogerio F."/>
            <person name="Boufleur T.R."/>
            <person name="Ciampi-Guillardi M."/>
            <person name="Sukno S.A."/>
            <person name="Thon M.R."/>
            <person name="Massola Junior N.S."/>
            <person name="Baroncelli R."/>
        </authorList>
    </citation>
    <scope>NUCLEOTIDE SEQUENCE [LARGE SCALE GENOMIC DNA]</scope>
    <source>
        <strain evidence="3 4">LFN0009</strain>
    </source>
</reference>
<evidence type="ECO:0000256" key="1">
    <source>
        <dbReference type="SAM" id="Coils"/>
    </source>
</evidence>
<gene>
    <name evidence="3" type="ORF">CSOJ01_06214</name>
</gene>
<dbReference type="Proteomes" id="UP000652219">
    <property type="component" value="Unassembled WGS sequence"/>
</dbReference>
<accession>A0A8H6JCM2</accession>
<dbReference type="EMBL" id="WIGN01000084">
    <property type="protein sequence ID" value="KAF6810654.1"/>
    <property type="molecule type" value="Genomic_DNA"/>
</dbReference>
<feature type="coiled-coil region" evidence="1">
    <location>
        <begin position="303"/>
        <end position="337"/>
    </location>
</feature>
<evidence type="ECO:0000313" key="4">
    <source>
        <dbReference type="Proteomes" id="UP000652219"/>
    </source>
</evidence>
<sequence>MAQAVLTRALLRWLFYVVAVCLVILVTPTALGSLGVLKESQPAADFAATNPWRDLPADPAFHDTIREVLLIRDTLRDGMLPTSLPEEDDYDIYSAMLRSLEGREDLTWLAIQETRVDQTISAIANRGGYHDPIPEEPHDLHERAKRLNDHWFTLASAKDKPERWEARFDTTYLPSLLTGRDLDSKQRAKGFGLDLTPAQRADAEAKYKAYRKGRDRAVAYLKKNPPKPMAWVPVSSDPEAARGIWGTMFRDGLAQAGRKVIGRQMAANPMFKPVYRDLITERIPYDWVDPEQPAEQFSEQEHLREMEAFREEARVRQERTEKQARLQEELRRQLRADKEDL</sequence>
<dbReference type="AlphaFoldDB" id="A0A8H6JCM2"/>
<keyword evidence="2" id="KW-1133">Transmembrane helix</keyword>
<proteinExistence type="predicted"/>
<protein>
    <submittedName>
        <fullName evidence="3">Uncharacterized protein</fullName>
    </submittedName>
</protein>